<dbReference type="InterPro" id="IPR031728">
    <property type="entry name" value="GlcAase_C"/>
</dbReference>
<name>A0A179F369_METCM</name>
<keyword evidence="1" id="KW-0732">Signal</keyword>
<dbReference type="RefSeq" id="XP_018137849.1">
    <property type="nucleotide sequence ID" value="XM_018288435.1"/>
</dbReference>
<evidence type="ECO:0000313" key="3">
    <source>
        <dbReference type="EMBL" id="OAQ59888.1"/>
    </source>
</evidence>
<accession>A0A179F369</accession>
<evidence type="ECO:0000256" key="1">
    <source>
        <dbReference type="SAM" id="SignalP"/>
    </source>
</evidence>
<proteinExistence type="predicted"/>
<dbReference type="Gene3D" id="3.20.20.80">
    <property type="entry name" value="Glycosidases"/>
    <property type="match status" value="1"/>
</dbReference>
<dbReference type="InterPro" id="IPR017853">
    <property type="entry name" value="GH"/>
</dbReference>
<dbReference type="OrthoDB" id="2831684at2759"/>
<dbReference type="SUPFAM" id="SSF51445">
    <property type="entry name" value="(Trans)glycosidases"/>
    <property type="match status" value="1"/>
</dbReference>
<dbReference type="Pfam" id="PF16862">
    <property type="entry name" value="Glyco_hydro_79C"/>
    <property type="match status" value="1"/>
</dbReference>
<sequence>MAPNSLLTALLFSAACHATTTYSVPEQTKAAKYIDPDFPGLAFEQASLVEYALYNNGSVNQFSLNLIDSIYKRTGGKPLIRLGGTSADYAHYIPNQKDAALPRAEVDNFQDVGNTTIGPSYWTLTKNFPRAKFIVQLPMAIANVDEAVTWARTSAAGIGMDRIHSFEVGNEADLYPDPKLLPPTYQAHLNNKTYVGNFTKYAAAIAKAVKLPCGPFFQAFDTSSHLGLVNNGDATAFHVPTCFDLGINKDNIVKTVAQHFYQTNVGHAENLASGLMNHTSIKHRLDNFRPAIDYLAKNHPKIPFILSEVGNSLNPKHDYLYQATLGSALWQVDFQLYGLSVGIERFNFQQIMHSGFDLWLPVESAGMKPQVFSNFYAQPFATDFVGSSGKATVRFINMPGFDAQVPAYAAYENGKIKRVSIVNMNYWVPGQGDRKTTVVPLQFGADVKSVTVQHLNSPGGASAQADSISYAGSRWTYESVGKEQKDWRHDTQTLKVDRGAVNVGVQYSEAVIIHLDQ</sequence>
<feature type="domain" description="Beta-glucuronidase C-terminal" evidence="2">
    <location>
        <begin position="407"/>
        <end position="512"/>
    </location>
</feature>
<keyword evidence="4" id="KW-1185">Reference proteome</keyword>
<comment type="caution">
    <text evidence="3">The sequence shown here is derived from an EMBL/GenBank/DDBJ whole genome shotgun (WGS) entry which is preliminary data.</text>
</comment>
<dbReference type="PANTHER" id="PTHR36183:SF2">
    <property type="entry name" value="BETA-GLUCURONIDASE C-TERMINAL DOMAIN-CONTAINING PROTEIN"/>
    <property type="match status" value="1"/>
</dbReference>
<dbReference type="GeneID" id="28852429"/>
<evidence type="ECO:0000313" key="4">
    <source>
        <dbReference type="Proteomes" id="UP000078397"/>
    </source>
</evidence>
<dbReference type="Proteomes" id="UP000078397">
    <property type="component" value="Unassembled WGS sequence"/>
</dbReference>
<protein>
    <submittedName>
        <fullName evidence="3">Beta-glucuronidase</fullName>
    </submittedName>
</protein>
<dbReference type="PANTHER" id="PTHR36183">
    <property type="entry name" value="BETA-GLUCURONIDASE"/>
    <property type="match status" value="1"/>
</dbReference>
<dbReference type="KEGG" id="pchm:VFPPC_09987"/>
<dbReference type="InterPro" id="IPR052974">
    <property type="entry name" value="GH79_Enzymes"/>
</dbReference>
<organism evidence="3 4">
    <name type="scientific">Pochonia chlamydosporia 170</name>
    <dbReference type="NCBI Taxonomy" id="1380566"/>
    <lineage>
        <taxon>Eukaryota</taxon>
        <taxon>Fungi</taxon>
        <taxon>Dikarya</taxon>
        <taxon>Ascomycota</taxon>
        <taxon>Pezizomycotina</taxon>
        <taxon>Sordariomycetes</taxon>
        <taxon>Hypocreomycetidae</taxon>
        <taxon>Hypocreales</taxon>
        <taxon>Clavicipitaceae</taxon>
        <taxon>Pochonia</taxon>
    </lineage>
</organism>
<reference evidence="3 4" key="1">
    <citation type="journal article" date="2016" name="PLoS Pathog.">
        <title>Biosynthesis of antibiotic leucinostatins in bio-control fungus Purpureocillium lilacinum and their inhibition on phytophthora revealed by genome mining.</title>
        <authorList>
            <person name="Wang G."/>
            <person name="Liu Z."/>
            <person name="Lin R."/>
            <person name="Li E."/>
            <person name="Mao Z."/>
            <person name="Ling J."/>
            <person name="Yang Y."/>
            <person name="Yin W.B."/>
            <person name="Xie B."/>
        </authorList>
    </citation>
    <scope>NUCLEOTIDE SEQUENCE [LARGE SCALE GENOMIC DNA]</scope>
    <source>
        <strain evidence="3">170</strain>
    </source>
</reference>
<dbReference type="AlphaFoldDB" id="A0A179F369"/>
<dbReference type="EMBL" id="LSBJ02000004">
    <property type="protein sequence ID" value="OAQ59888.1"/>
    <property type="molecule type" value="Genomic_DNA"/>
</dbReference>
<feature type="chain" id="PRO_5008101181" evidence="1">
    <location>
        <begin position="19"/>
        <end position="517"/>
    </location>
</feature>
<gene>
    <name evidence="3" type="ORF">VFPPC_09987</name>
</gene>
<feature type="signal peptide" evidence="1">
    <location>
        <begin position="1"/>
        <end position="18"/>
    </location>
</feature>
<evidence type="ECO:0000259" key="2">
    <source>
        <dbReference type="Pfam" id="PF16862"/>
    </source>
</evidence>